<evidence type="ECO:0000256" key="1">
    <source>
        <dbReference type="SAM" id="MobiDB-lite"/>
    </source>
</evidence>
<reference evidence="3" key="1">
    <citation type="journal article" date="2009" name="Science">
        <title>The B73 maize genome: complexity, diversity, and dynamics.</title>
        <authorList>
            <person name="Schnable P.S."/>
            <person name="Ware D."/>
            <person name="Fulton R.S."/>
            <person name="Stein J.C."/>
            <person name="Wei F."/>
            <person name="Pasternak S."/>
            <person name="Liang C."/>
            <person name="Zhang J."/>
            <person name="Fulton L."/>
            <person name="Graves T.A."/>
            <person name="Minx P."/>
            <person name="Reily A.D."/>
            <person name="Courtney L."/>
            <person name="Kruchowski S.S."/>
            <person name="Tomlinson C."/>
            <person name="Strong C."/>
            <person name="Delehaunty K."/>
            <person name="Fronick C."/>
            <person name="Courtney B."/>
            <person name="Rock S.M."/>
            <person name="Belter E."/>
            <person name="Du F."/>
            <person name="Kim K."/>
            <person name="Abbott R.M."/>
            <person name="Cotton M."/>
            <person name="Levy A."/>
            <person name="Marchetto P."/>
            <person name="Ochoa K."/>
            <person name="Jackson S.M."/>
            <person name="Gillam B."/>
            <person name="Chen W."/>
            <person name="Yan L."/>
            <person name="Higginbotham J."/>
            <person name="Cardenas M."/>
            <person name="Waligorski J."/>
            <person name="Applebaum E."/>
            <person name="Phelps L."/>
            <person name="Falcone J."/>
            <person name="Kanchi K."/>
            <person name="Thane T."/>
            <person name="Scimone A."/>
            <person name="Thane N."/>
            <person name="Henke J."/>
            <person name="Wang T."/>
            <person name="Ruppert J."/>
            <person name="Shah N."/>
            <person name="Rotter K."/>
            <person name="Hodges J."/>
            <person name="Ingenthron E."/>
            <person name="Cordes M."/>
            <person name="Kohlberg S."/>
            <person name="Sgro J."/>
            <person name="Delgado B."/>
            <person name="Mead K."/>
            <person name="Chinwalla A."/>
            <person name="Leonard S."/>
            <person name="Crouse K."/>
            <person name="Collura K."/>
            <person name="Kudrna D."/>
            <person name="Currie J."/>
            <person name="He R."/>
            <person name="Angelova A."/>
            <person name="Rajasekar S."/>
            <person name="Mueller T."/>
            <person name="Lomeli R."/>
            <person name="Scara G."/>
            <person name="Ko A."/>
            <person name="Delaney K."/>
            <person name="Wissotski M."/>
            <person name="Lopez G."/>
            <person name="Campos D."/>
            <person name="Braidotti M."/>
            <person name="Ashley E."/>
            <person name="Golser W."/>
            <person name="Kim H."/>
            <person name="Lee S."/>
            <person name="Lin J."/>
            <person name="Dujmic Z."/>
            <person name="Kim W."/>
            <person name="Talag J."/>
            <person name="Zuccolo A."/>
            <person name="Fan C."/>
            <person name="Sebastian A."/>
            <person name="Kramer M."/>
            <person name="Spiegel L."/>
            <person name="Nascimento L."/>
            <person name="Zutavern T."/>
            <person name="Miller B."/>
            <person name="Ambroise C."/>
            <person name="Muller S."/>
            <person name="Spooner W."/>
            <person name="Narechania A."/>
            <person name="Ren L."/>
            <person name="Wei S."/>
            <person name="Kumari S."/>
            <person name="Faga B."/>
            <person name="Levy M.J."/>
            <person name="McMahan L."/>
            <person name="Van Buren P."/>
            <person name="Vaughn M.W."/>
            <person name="Ying K."/>
            <person name="Yeh C.-T."/>
            <person name="Emrich S.J."/>
            <person name="Jia Y."/>
            <person name="Kalyanaraman A."/>
            <person name="Hsia A.-P."/>
            <person name="Barbazuk W.B."/>
            <person name="Baucom R.S."/>
            <person name="Brutnell T.P."/>
            <person name="Carpita N.C."/>
            <person name="Chaparro C."/>
            <person name="Chia J.-M."/>
            <person name="Deragon J.-M."/>
            <person name="Estill J.C."/>
            <person name="Fu Y."/>
            <person name="Jeddeloh J.A."/>
            <person name="Han Y."/>
            <person name="Lee H."/>
            <person name="Li P."/>
            <person name="Lisch D.R."/>
            <person name="Liu S."/>
            <person name="Liu Z."/>
            <person name="Nagel D.H."/>
            <person name="McCann M.C."/>
            <person name="SanMiguel P."/>
            <person name="Myers A.M."/>
            <person name="Nettleton D."/>
            <person name="Nguyen J."/>
            <person name="Penning B.W."/>
            <person name="Ponnala L."/>
            <person name="Schneider K.L."/>
            <person name="Schwartz D.C."/>
            <person name="Sharma A."/>
            <person name="Soderlund C."/>
            <person name="Springer N.M."/>
            <person name="Sun Q."/>
            <person name="Wang H."/>
            <person name="Waterman M."/>
            <person name="Westerman R."/>
            <person name="Wolfgruber T.K."/>
            <person name="Yang L."/>
            <person name="Yu Y."/>
            <person name="Zhang L."/>
            <person name="Zhou S."/>
            <person name="Zhu Q."/>
            <person name="Bennetzen J.L."/>
            <person name="Dawe R.K."/>
            <person name="Jiang J."/>
            <person name="Jiang N."/>
            <person name="Presting G.G."/>
            <person name="Wessler S.R."/>
            <person name="Aluru S."/>
            <person name="Martienssen R.A."/>
            <person name="Clifton S.W."/>
            <person name="McCombie W.R."/>
            <person name="Wing R.A."/>
            <person name="Wilson R.K."/>
        </authorList>
    </citation>
    <scope>NUCLEOTIDE SEQUENCE [LARGE SCALE GENOMIC DNA]</scope>
    <source>
        <strain evidence="3">cv. B73</strain>
    </source>
</reference>
<keyword evidence="3" id="KW-1185">Reference proteome</keyword>
<dbReference type="EnsemblPlants" id="Zm00001eb230730_T001">
    <property type="protein sequence ID" value="Zm00001eb230730_P001"/>
    <property type="gene ID" value="Zm00001eb230730"/>
</dbReference>
<organism evidence="2 3">
    <name type="scientific">Zea mays</name>
    <name type="common">Maize</name>
    <dbReference type="NCBI Taxonomy" id="4577"/>
    <lineage>
        <taxon>Eukaryota</taxon>
        <taxon>Viridiplantae</taxon>
        <taxon>Streptophyta</taxon>
        <taxon>Embryophyta</taxon>
        <taxon>Tracheophyta</taxon>
        <taxon>Spermatophyta</taxon>
        <taxon>Magnoliopsida</taxon>
        <taxon>Liliopsida</taxon>
        <taxon>Poales</taxon>
        <taxon>Poaceae</taxon>
        <taxon>PACMAD clade</taxon>
        <taxon>Panicoideae</taxon>
        <taxon>Andropogonodae</taxon>
        <taxon>Andropogoneae</taxon>
        <taxon>Tripsacinae</taxon>
        <taxon>Zea</taxon>
    </lineage>
</organism>
<proteinExistence type="predicted"/>
<accession>A0A804U7E1</accession>
<evidence type="ECO:0000313" key="3">
    <source>
        <dbReference type="Proteomes" id="UP000007305"/>
    </source>
</evidence>
<name>A0A804U7E1_MAIZE</name>
<dbReference type="AlphaFoldDB" id="A0A804U7E1"/>
<reference evidence="2" key="2">
    <citation type="submission" date="2019-07" db="EMBL/GenBank/DDBJ databases">
        <authorList>
            <person name="Seetharam A."/>
            <person name="Woodhouse M."/>
            <person name="Cannon E."/>
        </authorList>
    </citation>
    <scope>NUCLEOTIDE SEQUENCE [LARGE SCALE GENOMIC DNA]</scope>
    <source>
        <strain evidence="2">cv. B73</strain>
    </source>
</reference>
<dbReference type="InParanoid" id="A0A804U7E1"/>
<dbReference type="Gramene" id="Zm00001eb230730_T001">
    <property type="protein sequence ID" value="Zm00001eb230730_P001"/>
    <property type="gene ID" value="Zm00001eb230730"/>
</dbReference>
<evidence type="ECO:0000313" key="2">
    <source>
        <dbReference type="EnsemblPlants" id="Zm00001eb230730_P001"/>
    </source>
</evidence>
<protein>
    <submittedName>
        <fullName evidence="2">Uncharacterized protein</fullName>
    </submittedName>
</protein>
<reference evidence="2" key="3">
    <citation type="submission" date="2021-05" db="UniProtKB">
        <authorList>
            <consortium name="EnsemblPlants"/>
        </authorList>
    </citation>
    <scope>IDENTIFICATION</scope>
    <source>
        <strain evidence="2">cv. B73</strain>
    </source>
</reference>
<sequence>MEVAAAAVRAGAPCCGTREKEEGGSLLAVMYGGKMCRQWRHLGWVSELTAGGNGGKTPMCSMRAMGIYPAEVEVCNGGAELEKTEVRPGRRQLTCSSWGPVRPWPAIERAARGKKNGAPAWREQSAEGDGEKGRRGARPGKAGEERPAGWVLGAMARSQALACVEPAAGKWQRRKRRDVGGWGWKWKFSNCK</sequence>
<feature type="region of interest" description="Disordered" evidence="1">
    <location>
        <begin position="111"/>
        <end position="146"/>
    </location>
</feature>
<dbReference type="Proteomes" id="UP000007305">
    <property type="component" value="Chromosome 5"/>
</dbReference>